<dbReference type="Pfam" id="PF13098">
    <property type="entry name" value="Thioredoxin_2"/>
    <property type="match status" value="1"/>
</dbReference>
<dbReference type="PROSITE" id="PS51352">
    <property type="entry name" value="THIOREDOXIN_2"/>
    <property type="match status" value="1"/>
</dbReference>
<name>A0ABY6MQT4_9BURK</name>
<evidence type="ECO:0000259" key="2">
    <source>
        <dbReference type="PROSITE" id="PS51352"/>
    </source>
</evidence>
<feature type="domain" description="Thioredoxin" evidence="2">
    <location>
        <begin position="41"/>
        <end position="187"/>
    </location>
</feature>
<organism evidence="3 4">
    <name type="scientific">Caldimonas aquatica</name>
    <dbReference type="NCBI Taxonomy" id="376175"/>
    <lineage>
        <taxon>Bacteria</taxon>
        <taxon>Pseudomonadati</taxon>
        <taxon>Pseudomonadota</taxon>
        <taxon>Betaproteobacteria</taxon>
        <taxon>Burkholderiales</taxon>
        <taxon>Sphaerotilaceae</taxon>
        <taxon>Caldimonas</taxon>
    </lineage>
</organism>
<gene>
    <name evidence="3" type="ORF">OMP39_11875</name>
</gene>
<dbReference type="PROSITE" id="PS51354">
    <property type="entry name" value="GLUTAREDOXIN_2"/>
    <property type="match status" value="1"/>
</dbReference>
<sequence>MKLRAAWPPPGREAGTTNRSRRAVWQALCGGALLGAVALARSGPAALPPARAEGAQQGRLPEPASLPALAQAAAARGEPVLLLVSLPGCPYCETARRAYLQPLAREQGAVVAEIDMDSAKALEDYGGRASTQSAVARRLRIRVAPTVLFLDPSGRELAPRLEGLVVPDFYGAYLEERWRQARGSLRAAKR</sequence>
<reference evidence="3" key="1">
    <citation type="submission" date="2022-10" db="EMBL/GenBank/DDBJ databases">
        <title>Complete genome sequence of Schlegelella aquatica LMG 23380.</title>
        <authorList>
            <person name="Musilova J."/>
            <person name="Kourilova X."/>
            <person name="Bezdicek M."/>
            <person name="Hermankova K."/>
            <person name="Obruca S."/>
            <person name="Sedlar K."/>
        </authorList>
    </citation>
    <scope>NUCLEOTIDE SEQUENCE</scope>
    <source>
        <strain evidence="3">LMG 23380</strain>
    </source>
</reference>
<dbReference type="SUPFAM" id="SSF52833">
    <property type="entry name" value="Thioredoxin-like"/>
    <property type="match status" value="1"/>
</dbReference>
<keyword evidence="4" id="KW-1185">Reference proteome</keyword>
<evidence type="ECO:0000256" key="1">
    <source>
        <dbReference type="SAM" id="MobiDB-lite"/>
    </source>
</evidence>
<dbReference type="Proteomes" id="UP001163266">
    <property type="component" value="Chromosome"/>
</dbReference>
<evidence type="ECO:0000313" key="4">
    <source>
        <dbReference type="Proteomes" id="UP001163266"/>
    </source>
</evidence>
<dbReference type="RefSeq" id="WP_264891930.1">
    <property type="nucleotide sequence ID" value="NZ_CP110257.1"/>
</dbReference>
<protein>
    <submittedName>
        <fullName evidence="3">Thioredoxin fold domain-containing protein</fullName>
    </submittedName>
</protein>
<feature type="region of interest" description="Disordered" evidence="1">
    <location>
        <begin position="1"/>
        <end position="20"/>
    </location>
</feature>
<evidence type="ECO:0000313" key="3">
    <source>
        <dbReference type="EMBL" id="UZD54361.1"/>
    </source>
</evidence>
<dbReference type="InterPro" id="IPR013766">
    <property type="entry name" value="Thioredoxin_domain"/>
</dbReference>
<dbReference type="EMBL" id="CP110257">
    <property type="protein sequence ID" value="UZD54361.1"/>
    <property type="molecule type" value="Genomic_DNA"/>
</dbReference>
<dbReference type="Gene3D" id="3.40.30.10">
    <property type="entry name" value="Glutaredoxin"/>
    <property type="match status" value="1"/>
</dbReference>
<dbReference type="InterPro" id="IPR012336">
    <property type="entry name" value="Thioredoxin-like_fold"/>
</dbReference>
<dbReference type="InterPro" id="IPR036249">
    <property type="entry name" value="Thioredoxin-like_sf"/>
</dbReference>
<proteinExistence type="predicted"/>
<accession>A0ABY6MQT4</accession>